<sequence>MANPEQREGGGPSRDVVEVADTVRTQLEQISSPEDASRFVHEIISQLQGKYGPHRSSWRSGSERSQGIFSLIKEIPEIGKIQFSLTQPLGTDYCVLNMSFLSGESAPGARKKFISTLLPTDQEYFGISPGDFD</sequence>
<comment type="caution">
    <text evidence="1">The sequence shown here is derived from an EMBL/GenBank/DDBJ whole genome shotgun (WGS) entry which is preliminary data.</text>
</comment>
<organism evidence="1 2">
    <name type="scientific">Candidatus Magasanikbacteria bacterium RIFCSPHIGHO2_02_FULL_51_14</name>
    <dbReference type="NCBI Taxonomy" id="1798683"/>
    <lineage>
        <taxon>Bacteria</taxon>
        <taxon>Candidatus Magasanikiibacteriota</taxon>
    </lineage>
</organism>
<dbReference type="EMBL" id="MFQE01000015">
    <property type="protein sequence ID" value="OGH73800.1"/>
    <property type="molecule type" value="Genomic_DNA"/>
</dbReference>
<protein>
    <submittedName>
        <fullName evidence="1">Uncharacterized protein</fullName>
    </submittedName>
</protein>
<accession>A0A1F6MQK4</accession>
<evidence type="ECO:0000313" key="2">
    <source>
        <dbReference type="Proteomes" id="UP000177457"/>
    </source>
</evidence>
<dbReference type="Proteomes" id="UP000177457">
    <property type="component" value="Unassembled WGS sequence"/>
</dbReference>
<evidence type="ECO:0000313" key="1">
    <source>
        <dbReference type="EMBL" id="OGH73800.1"/>
    </source>
</evidence>
<dbReference type="STRING" id="1798683.A3C90_02350"/>
<reference evidence="1 2" key="1">
    <citation type="journal article" date="2016" name="Nat. Commun.">
        <title>Thousands of microbial genomes shed light on interconnected biogeochemical processes in an aquifer system.</title>
        <authorList>
            <person name="Anantharaman K."/>
            <person name="Brown C.T."/>
            <person name="Hug L.A."/>
            <person name="Sharon I."/>
            <person name="Castelle C.J."/>
            <person name="Probst A.J."/>
            <person name="Thomas B.C."/>
            <person name="Singh A."/>
            <person name="Wilkins M.J."/>
            <person name="Karaoz U."/>
            <person name="Brodie E.L."/>
            <person name="Williams K.H."/>
            <person name="Hubbard S.S."/>
            <person name="Banfield J.F."/>
        </authorList>
    </citation>
    <scope>NUCLEOTIDE SEQUENCE [LARGE SCALE GENOMIC DNA]</scope>
</reference>
<proteinExistence type="predicted"/>
<gene>
    <name evidence="1" type="ORF">A3C90_02350</name>
</gene>
<dbReference type="AlphaFoldDB" id="A0A1F6MQK4"/>
<name>A0A1F6MQK4_9BACT</name>